<dbReference type="SMART" id="SM00298">
    <property type="entry name" value="CHROMO"/>
    <property type="match status" value="1"/>
</dbReference>
<feature type="compositionally biased region" description="Polar residues" evidence="3">
    <location>
        <begin position="135"/>
        <end position="149"/>
    </location>
</feature>
<dbReference type="AlphaFoldDB" id="A0A068SCW2"/>
<proteinExistence type="predicted"/>
<evidence type="ECO:0000313" key="5">
    <source>
        <dbReference type="EMBL" id="CDH59061.1"/>
    </source>
</evidence>
<dbReference type="Pfam" id="PF01393">
    <property type="entry name" value="Chromo_shadow"/>
    <property type="match status" value="1"/>
</dbReference>
<comment type="caution">
    <text evidence="5">The sequence shown here is derived from an EMBL/GenBank/DDBJ whole genome shotgun (WGS) entry which is preliminary data.</text>
</comment>
<dbReference type="InterPro" id="IPR051219">
    <property type="entry name" value="Heterochromatin_chromo-domain"/>
</dbReference>
<evidence type="ECO:0000256" key="1">
    <source>
        <dbReference type="ARBA" id="ARBA00004123"/>
    </source>
</evidence>
<feature type="region of interest" description="Disordered" evidence="3">
    <location>
        <begin position="41"/>
        <end position="169"/>
    </location>
</feature>
<organism evidence="5 6">
    <name type="scientific">Lichtheimia corymbifera JMRC:FSU:9682</name>
    <dbReference type="NCBI Taxonomy" id="1263082"/>
    <lineage>
        <taxon>Eukaryota</taxon>
        <taxon>Fungi</taxon>
        <taxon>Fungi incertae sedis</taxon>
        <taxon>Mucoromycota</taxon>
        <taxon>Mucoromycotina</taxon>
        <taxon>Mucoromycetes</taxon>
        <taxon>Mucorales</taxon>
        <taxon>Lichtheimiaceae</taxon>
        <taxon>Lichtheimia</taxon>
    </lineage>
</organism>
<dbReference type="SUPFAM" id="SSF54160">
    <property type="entry name" value="Chromo domain-like"/>
    <property type="match status" value="2"/>
</dbReference>
<dbReference type="InterPro" id="IPR008251">
    <property type="entry name" value="Chromo_shadow_dom"/>
</dbReference>
<evidence type="ECO:0000256" key="3">
    <source>
        <dbReference type="SAM" id="MobiDB-lite"/>
    </source>
</evidence>
<dbReference type="EMBL" id="CBTN010000064">
    <property type="protein sequence ID" value="CDH59061.1"/>
    <property type="molecule type" value="Genomic_DNA"/>
</dbReference>
<reference evidence="5" key="1">
    <citation type="submission" date="2013-08" db="EMBL/GenBank/DDBJ databases">
        <title>Gene expansion shapes genome architecture in the human pathogen Lichtheimia corymbifera: an evolutionary genomics analysis in the ancient terrestrial Mucorales (Mucoromycotina).</title>
        <authorList>
            <person name="Schwartze V.U."/>
            <person name="Winter S."/>
            <person name="Shelest E."/>
            <person name="Marcet-Houben M."/>
            <person name="Horn F."/>
            <person name="Wehner S."/>
            <person name="Hoffmann K."/>
            <person name="Riege K."/>
            <person name="Sammeth M."/>
            <person name="Nowrousian M."/>
            <person name="Valiante V."/>
            <person name="Linde J."/>
            <person name="Jacobsen I.D."/>
            <person name="Marz M."/>
            <person name="Brakhage A.A."/>
            <person name="Gabaldon T."/>
            <person name="Bocker S."/>
            <person name="Voigt K."/>
        </authorList>
    </citation>
    <scope>NUCLEOTIDE SEQUENCE [LARGE SCALE GENOMIC DNA]</scope>
    <source>
        <strain evidence="5">FSU 9682</strain>
    </source>
</reference>
<dbReference type="STRING" id="1263082.A0A068SCW2"/>
<dbReference type="Pfam" id="PF00385">
    <property type="entry name" value="Chromo"/>
    <property type="match status" value="1"/>
</dbReference>
<dbReference type="GO" id="GO:0005634">
    <property type="term" value="C:nucleus"/>
    <property type="evidence" value="ECO:0007669"/>
    <property type="project" value="UniProtKB-SubCell"/>
</dbReference>
<accession>A0A068SCW2</accession>
<evidence type="ECO:0000259" key="4">
    <source>
        <dbReference type="PROSITE" id="PS50013"/>
    </source>
</evidence>
<feature type="compositionally biased region" description="Low complexity" evidence="3">
    <location>
        <begin position="92"/>
        <end position="114"/>
    </location>
</feature>
<dbReference type="PANTHER" id="PTHR22812">
    <property type="entry name" value="CHROMOBOX PROTEIN"/>
    <property type="match status" value="1"/>
</dbReference>
<dbReference type="Proteomes" id="UP000027586">
    <property type="component" value="Unassembled WGS sequence"/>
</dbReference>
<evidence type="ECO:0000256" key="2">
    <source>
        <dbReference type="ARBA" id="ARBA00023242"/>
    </source>
</evidence>
<dbReference type="InterPro" id="IPR016197">
    <property type="entry name" value="Chromo-like_dom_sf"/>
</dbReference>
<dbReference type="PROSITE" id="PS50013">
    <property type="entry name" value="CHROMO_2"/>
    <property type="match status" value="1"/>
</dbReference>
<comment type="subcellular location">
    <subcellularLocation>
        <location evidence="1">Nucleus</location>
    </subcellularLocation>
</comment>
<dbReference type="VEuPathDB" id="FungiDB:LCOR_09898.1"/>
<feature type="region of interest" description="Disordered" evidence="3">
    <location>
        <begin position="231"/>
        <end position="251"/>
    </location>
</feature>
<keyword evidence="2" id="KW-0539">Nucleus</keyword>
<dbReference type="InterPro" id="IPR023780">
    <property type="entry name" value="Chromo_domain"/>
</dbReference>
<sequence length="351" mass="41026">MEANAFAPRVSSSLYADDSMLVDHFSVNDNTRHVPTVVKHAEATSESDDVQDNMSIGSFDYPDLEPELFDSPDQRYWPTHEHGQVDFMVGDPSVSSSSRQQQQQQQHHPSSTSKTTRRQQSTHHSKSTPLKRRVNSSSSEKNSETQKTSNNKKEKHVIQPDSTVMEEEEDDPFYEIEDIVGHKVYRSQAVMYEIKWKGYDSKQNTWEIASHIHEDCPQLCIDYWNKQENTPIPKNVPRQKQQQKQQSSHNTRSYIERLQKYNIDNNSLVPYYRKQGYRLSYDLDFPTPSTNWKKELRVIHFVQRVKSTDQILAYVSWMNKKKTVHVIQELHDKCPDMLINYYESCLTFAGS</sequence>
<dbReference type="InterPro" id="IPR000953">
    <property type="entry name" value="Chromo/chromo_shadow_dom"/>
</dbReference>
<protein>
    <recommendedName>
        <fullName evidence="4">Chromo domain-containing protein</fullName>
    </recommendedName>
</protein>
<evidence type="ECO:0000313" key="6">
    <source>
        <dbReference type="Proteomes" id="UP000027586"/>
    </source>
</evidence>
<feature type="compositionally biased region" description="Basic residues" evidence="3">
    <location>
        <begin position="115"/>
        <end position="134"/>
    </location>
</feature>
<keyword evidence="6" id="KW-1185">Reference proteome</keyword>
<dbReference type="OrthoDB" id="433924at2759"/>
<feature type="domain" description="Chromo" evidence="4">
    <location>
        <begin position="174"/>
        <end position="235"/>
    </location>
</feature>
<name>A0A068SCW2_9FUNG</name>
<dbReference type="Gene3D" id="2.40.50.40">
    <property type="match status" value="2"/>
</dbReference>
<dbReference type="CDD" id="cd00024">
    <property type="entry name" value="CD_CSD"/>
    <property type="match status" value="1"/>
</dbReference>
<gene>
    <name evidence="5" type="ORF">LCOR_09898.1</name>
</gene>